<dbReference type="GO" id="GO:0003924">
    <property type="term" value="F:GTPase activity"/>
    <property type="evidence" value="ECO:0007669"/>
    <property type="project" value="UniProtKB-UniRule"/>
</dbReference>
<dbReference type="Proteomes" id="UP001274571">
    <property type="component" value="Unassembled WGS sequence"/>
</dbReference>
<dbReference type="PANTHER" id="PTHR43381:SF5">
    <property type="entry name" value="TR-TYPE G DOMAIN-CONTAINING PROTEIN"/>
    <property type="match status" value="1"/>
</dbReference>
<comment type="similarity">
    <text evidence="1 9 10">Belongs to the TRAFAC class translation factor GTPase superfamily. Classic translation factor GTPase family. IF-2 subfamily.</text>
</comment>
<feature type="region of interest" description="G-domain" evidence="9">
    <location>
        <begin position="191"/>
        <end position="339"/>
    </location>
</feature>
<dbReference type="PROSITE" id="PS51722">
    <property type="entry name" value="G_TR_2"/>
    <property type="match status" value="1"/>
</dbReference>
<sequence length="686" mass="75764">MSKIRVHEYAKKHNISSKDLMTKLKEMNIEVSNHMTMLDDEVVNKLDNEYQTEKPSVADEFEVEEKVVRSKKNSNKKKKKGKGNEDKRQENFAGRQQIQIVETPDKITFSGSLTVGDLAKKLSKEPSEIIKKLFMLGIMATINQDLDKDTIELIANDYGIEVEEEVIVSETEFETFIDEQDDEENLKERPAVVTIMGHVDHGKTTLLDSIRNSKVTAGEAGGITQHIGAYQVEVNDKKITFLDTPGHAAFTTMRARGAQVTDITILVVAADDGVMPQTVEAINHAKAAGVPIIVAVNKMDKPAANPDRVMQELTEYELVPEAWGGDTIFVPISAIQGEGIDNLLEMILLVSEVEEYKANPNRYATGTVIEAQLDKGKGTIATLLVQNGTLRVGDPIVVGTSFGRVRAMVSDIGRRVKVAGPSTPVEITGLNEVPQAGDRFMAFADEKKARQIGESRAQEALVAQRGEKSKLSLEDLFQQIQEGDVKEINLIVKADVQGSVEAMAASLRKIDVEGVKVKIIHTGVGAITESDIILASASNAIVIGFNVRPDVNAKRTAELENVDIRLHRIIYKVIEEIEAAMQGMLDPEFEEKVIGQAEVRQTFKVTKVGTIAGCYVTDGKITRDSGVRIIRDGVVIFEGQLDTLKRFKDDVKEVAQNYECGITIERYNDLKEGDIIEAYIMEEVKR</sequence>
<dbReference type="InterPro" id="IPR005225">
    <property type="entry name" value="Small_GTP-bd"/>
</dbReference>
<protein>
    <recommendedName>
        <fullName evidence="2 9">Translation initiation factor IF-2</fullName>
    </recommendedName>
</protein>
<dbReference type="FunFam" id="2.40.30.10:FF:000008">
    <property type="entry name" value="Translation initiation factor IF-2"/>
    <property type="match status" value="1"/>
</dbReference>
<dbReference type="FunFam" id="2.40.30.10:FF:000007">
    <property type="entry name" value="Translation initiation factor IF-2"/>
    <property type="match status" value="1"/>
</dbReference>
<dbReference type="GO" id="GO:0005525">
    <property type="term" value="F:GTP binding"/>
    <property type="evidence" value="ECO:0007669"/>
    <property type="project" value="UniProtKB-KW"/>
</dbReference>
<evidence type="ECO:0000256" key="9">
    <source>
        <dbReference type="HAMAP-Rule" id="MF_00100"/>
    </source>
</evidence>
<keyword evidence="6 9" id="KW-0648">Protein biosynthesis</keyword>
<dbReference type="Gene3D" id="1.10.10.2480">
    <property type="match status" value="1"/>
</dbReference>
<dbReference type="Pfam" id="PF22042">
    <property type="entry name" value="EF-G_D2"/>
    <property type="match status" value="1"/>
</dbReference>
<keyword evidence="3 9" id="KW-0963">Cytoplasm</keyword>
<evidence type="ECO:0000313" key="14">
    <source>
        <dbReference type="Proteomes" id="UP001274571"/>
    </source>
</evidence>
<evidence type="ECO:0000256" key="11">
    <source>
        <dbReference type="SAM" id="MobiDB-lite"/>
    </source>
</evidence>
<evidence type="ECO:0000256" key="2">
    <source>
        <dbReference type="ARBA" id="ARBA00020675"/>
    </source>
</evidence>
<dbReference type="RefSeq" id="WP_320483663.1">
    <property type="nucleotide sequence ID" value="NZ_JAXCMD010000011.1"/>
</dbReference>
<dbReference type="Gene3D" id="3.40.50.10050">
    <property type="entry name" value="Translation initiation factor IF- 2, domain 3"/>
    <property type="match status" value="1"/>
</dbReference>
<dbReference type="Gene3D" id="2.40.30.10">
    <property type="entry name" value="Translation factors"/>
    <property type="match status" value="2"/>
</dbReference>
<comment type="function">
    <text evidence="8 9 10">One of the essential components for the initiation of protein synthesis. Protects formylmethionyl-tRNA from spontaneous hydrolysis and promotes its binding to the 30S ribosomal subunits. Also involved in the hydrolysis of GTP during the formation of the 70S ribosomal complex.</text>
</comment>
<dbReference type="InterPro" id="IPR023115">
    <property type="entry name" value="TIF_IF2_dom3"/>
</dbReference>
<dbReference type="InterPro" id="IPR009000">
    <property type="entry name" value="Transl_B-barrel_sf"/>
</dbReference>
<dbReference type="CDD" id="cd01887">
    <property type="entry name" value="IF2_eIF5B"/>
    <property type="match status" value="1"/>
</dbReference>
<dbReference type="NCBIfam" id="TIGR00487">
    <property type="entry name" value="IF-2"/>
    <property type="match status" value="1"/>
</dbReference>
<keyword evidence="4 9" id="KW-0396">Initiation factor</keyword>
<keyword evidence="5 9" id="KW-0547">Nucleotide-binding</keyword>
<dbReference type="EMBL" id="JAXCMD010000011">
    <property type="protein sequence ID" value="MDY0854510.1"/>
    <property type="molecule type" value="Genomic_DNA"/>
</dbReference>
<feature type="compositionally biased region" description="Basic residues" evidence="11">
    <location>
        <begin position="69"/>
        <end position="81"/>
    </location>
</feature>
<dbReference type="SUPFAM" id="SSF52156">
    <property type="entry name" value="Initiation factor IF2/eIF5b, domain 3"/>
    <property type="match status" value="1"/>
</dbReference>
<evidence type="ECO:0000256" key="10">
    <source>
        <dbReference type="RuleBase" id="RU000644"/>
    </source>
</evidence>
<feature type="binding site" evidence="9">
    <location>
        <begin position="243"/>
        <end position="247"/>
    </location>
    <ligand>
        <name>GTP</name>
        <dbReference type="ChEBI" id="CHEBI:37565"/>
    </ligand>
</feature>
<evidence type="ECO:0000256" key="6">
    <source>
        <dbReference type="ARBA" id="ARBA00022917"/>
    </source>
</evidence>
<dbReference type="NCBIfam" id="TIGR00231">
    <property type="entry name" value="small_GTP"/>
    <property type="match status" value="1"/>
</dbReference>
<dbReference type="PROSITE" id="PS01176">
    <property type="entry name" value="IF2"/>
    <property type="match status" value="1"/>
</dbReference>
<dbReference type="SUPFAM" id="SSF50447">
    <property type="entry name" value="Translation proteins"/>
    <property type="match status" value="2"/>
</dbReference>
<dbReference type="CDD" id="cd03702">
    <property type="entry name" value="IF2_mtIF2_II"/>
    <property type="match status" value="1"/>
</dbReference>
<dbReference type="AlphaFoldDB" id="A0AAW9GPL9"/>
<dbReference type="InterPro" id="IPR027417">
    <property type="entry name" value="P-loop_NTPase"/>
</dbReference>
<dbReference type="InterPro" id="IPR015760">
    <property type="entry name" value="TIF_IF2"/>
</dbReference>
<dbReference type="InterPro" id="IPR000178">
    <property type="entry name" value="TF_IF2_bacterial-like"/>
</dbReference>
<comment type="subcellular location">
    <subcellularLocation>
        <location evidence="9">Cytoplasm</location>
    </subcellularLocation>
</comment>
<name>A0AAW9GPL9_BACTU</name>
<dbReference type="InterPro" id="IPR053905">
    <property type="entry name" value="EF-G-like_DII"/>
</dbReference>
<gene>
    <name evidence="9 13" type="primary">infB</name>
    <name evidence="13" type="ORF">SOH20_27090</name>
</gene>
<feature type="binding site" evidence="9">
    <location>
        <begin position="197"/>
        <end position="204"/>
    </location>
    <ligand>
        <name>GTP</name>
        <dbReference type="ChEBI" id="CHEBI:37565"/>
    </ligand>
</feature>
<reference evidence="13" key="1">
    <citation type="submission" date="2023-11" db="EMBL/GenBank/DDBJ databases">
        <title>Genome Sequence of Bacillus thuringiensis stain BLB 30AF.</title>
        <authorList>
            <person name="Farhat A."/>
        </authorList>
    </citation>
    <scope>NUCLEOTIDE SEQUENCE</scope>
    <source>
        <strain evidence="13">BLB30AF</strain>
    </source>
</reference>
<dbReference type="FunFam" id="3.40.50.300:FF:000019">
    <property type="entry name" value="Translation initiation factor IF-2"/>
    <property type="match status" value="1"/>
</dbReference>
<accession>A0AAW9GPL9</accession>
<dbReference type="HAMAP" id="MF_00100_B">
    <property type="entry name" value="IF_2_B"/>
    <property type="match status" value="1"/>
</dbReference>
<dbReference type="GO" id="GO:0003743">
    <property type="term" value="F:translation initiation factor activity"/>
    <property type="evidence" value="ECO:0007669"/>
    <property type="project" value="UniProtKB-UniRule"/>
</dbReference>
<dbReference type="GO" id="GO:0005829">
    <property type="term" value="C:cytosol"/>
    <property type="evidence" value="ECO:0007669"/>
    <property type="project" value="TreeGrafter"/>
</dbReference>
<feature type="region of interest" description="Disordered" evidence="11">
    <location>
        <begin position="61"/>
        <end position="96"/>
    </location>
</feature>
<proteinExistence type="inferred from homology"/>
<dbReference type="CDD" id="cd03692">
    <property type="entry name" value="mtIF2_IVc"/>
    <property type="match status" value="1"/>
</dbReference>
<evidence type="ECO:0000256" key="1">
    <source>
        <dbReference type="ARBA" id="ARBA00007733"/>
    </source>
</evidence>
<evidence type="ECO:0000256" key="4">
    <source>
        <dbReference type="ARBA" id="ARBA00022540"/>
    </source>
</evidence>
<evidence type="ECO:0000256" key="5">
    <source>
        <dbReference type="ARBA" id="ARBA00022741"/>
    </source>
</evidence>
<comment type="caution">
    <text evidence="13">The sequence shown here is derived from an EMBL/GenBank/DDBJ whole genome shotgun (WGS) entry which is preliminary data.</text>
</comment>
<evidence type="ECO:0000256" key="3">
    <source>
        <dbReference type="ARBA" id="ARBA00022490"/>
    </source>
</evidence>
<evidence type="ECO:0000259" key="12">
    <source>
        <dbReference type="PROSITE" id="PS51722"/>
    </source>
</evidence>
<evidence type="ECO:0000256" key="8">
    <source>
        <dbReference type="ARBA" id="ARBA00025162"/>
    </source>
</evidence>
<dbReference type="Pfam" id="PF00009">
    <property type="entry name" value="GTP_EFTU"/>
    <property type="match status" value="1"/>
</dbReference>
<dbReference type="InterPro" id="IPR006847">
    <property type="entry name" value="IF2_N"/>
</dbReference>
<feature type="domain" description="Tr-type G" evidence="12">
    <location>
        <begin position="188"/>
        <end position="357"/>
    </location>
</feature>
<dbReference type="PANTHER" id="PTHR43381">
    <property type="entry name" value="TRANSLATION INITIATION FACTOR IF-2-RELATED"/>
    <property type="match status" value="1"/>
</dbReference>
<dbReference type="InterPro" id="IPR036925">
    <property type="entry name" value="TIF_IF2_dom3_sf"/>
</dbReference>
<dbReference type="SUPFAM" id="SSF52540">
    <property type="entry name" value="P-loop containing nucleoside triphosphate hydrolases"/>
    <property type="match status" value="1"/>
</dbReference>
<dbReference type="Gene3D" id="3.40.50.300">
    <property type="entry name" value="P-loop containing nucleotide triphosphate hydrolases"/>
    <property type="match status" value="1"/>
</dbReference>
<feature type="binding site" evidence="9">
    <location>
        <begin position="297"/>
        <end position="300"/>
    </location>
    <ligand>
        <name>GTP</name>
        <dbReference type="ChEBI" id="CHEBI:37565"/>
    </ligand>
</feature>
<keyword evidence="7 9" id="KW-0342">GTP-binding</keyword>
<dbReference type="Pfam" id="PF04760">
    <property type="entry name" value="IF2_N"/>
    <property type="match status" value="2"/>
</dbReference>
<dbReference type="InterPro" id="IPR000795">
    <property type="entry name" value="T_Tr_GTP-bd_dom"/>
</dbReference>
<dbReference type="Pfam" id="PF11987">
    <property type="entry name" value="IF-2"/>
    <property type="match status" value="1"/>
</dbReference>
<dbReference type="FunFam" id="1.10.10.2480:FF:000001">
    <property type="entry name" value="Translation initiation factor IF-2"/>
    <property type="match status" value="1"/>
</dbReference>
<dbReference type="FunFam" id="3.40.50.10050:FF:000001">
    <property type="entry name" value="Translation initiation factor IF-2"/>
    <property type="match status" value="1"/>
</dbReference>
<evidence type="ECO:0000256" key="7">
    <source>
        <dbReference type="ARBA" id="ARBA00023134"/>
    </source>
</evidence>
<organism evidence="13 14">
    <name type="scientific">Bacillus thuringiensis</name>
    <dbReference type="NCBI Taxonomy" id="1428"/>
    <lineage>
        <taxon>Bacteria</taxon>
        <taxon>Bacillati</taxon>
        <taxon>Bacillota</taxon>
        <taxon>Bacilli</taxon>
        <taxon>Bacillales</taxon>
        <taxon>Bacillaceae</taxon>
        <taxon>Bacillus</taxon>
        <taxon>Bacillus cereus group</taxon>
    </lineage>
</organism>
<evidence type="ECO:0000313" key="13">
    <source>
        <dbReference type="EMBL" id="MDY0854510.1"/>
    </source>
</evidence>
<dbReference type="InterPro" id="IPR044145">
    <property type="entry name" value="IF2_II"/>
</dbReference>